<dbReference type="AlphaFoldDB" id="A0AAD7NWM9"/>
<evidence type="ECO:0000313" key="1">
    <source>
        <dbReference type="EMBL" id="KAJ7778094.1"/>
    </source>
</evidence>
<accession>A0AAD7NWM9</accession>
<keyword evidence="2" id="KW-1185">Reference proteome</keyword>
<proteinExistence type="predicted"/>
<name>A0AAD7NWM9_9AGAR</name>
<protein>
    <submittedName>
        <fullName evidence="1">Uncharacterized protein</fullName>
    </submittedName>
</protein>
<organism evidence="1 2">
    <name type="scientific">Mycena metata</name>
    <dbReference type="NCBI Taxonomy" id="1033252"/>
    <lineage>
        <taxon>Eukaryota</taxon>
        <taxon>Fungi</taxon>
        <taxon>Dikarya</taxon>
        <taxon>Basidiomycota</taxon>
        <taxon>Agaricomycotina</taxon>
        <taxon>Agaricomycetes</taxon>
        <taxon>Agaricomycetidae</taxon>
        <taxon>Agaricales</taxon>
        <taxon>Marasmiineae</taxon>
        <taxon>Mycenaceae</taxon>
        <taxon>Mycena</taxon>
    </lineage>
</organism>
<dbReference type="Proteomes" id="UP001215598">
    <property type="component" value="Unassembled WGS sequence"/>
</dbReference>
<evidence type="ECO:0000313" key="2">
    <source>
        <dbReference type="Proteomes" id="UP001215598"/>
    </source>
</evidence>
<reference evidence="1" key="1">
    <citation type="submission" date="2023-03" db="EMBL/GenBank/DDBJ databases">
        <title>Massive genome expansion in bonnet fungi (Mycena s.s.) driven by repeated elements and novel gene families across ecological guilds.</title>
        <authorList>
            <consortium name="Lawrence Berkeley National Laboratory"/>
            <person name="Harder C.B."/>
            <person name="Miyauchi S."/>
            <person name="Viragh M."/>
            <person name="Kuo A."/>
            <person name="Thoen E."/>
            <person name="Andreopoulos B."/>
            <person name="Lu D."/>
            <person name="Skrede I."/>
            <person name="Drula E."/>
            <person name="Henrissat B."/>
            <person name="Morin E."/>
            <person name="Kohler A."/>
            <person name="Barry K."/>
            <person name="LaButti K."/>
            <person name="Morin E."/>
            <person name="Salamov A."/>
            <person name="Lipzen A."/>
            <person name="Mereny Z."/>
            <person name="Hegedus B."/>
            <person name="Baldrian P."/>
            <person name="Stursova M."/>
            <person name="Weitz H."/>
            <person name="Taylor A."/>
            <person name="Grigoriev I.V."/>
            <person name="Nagy L.G."/>
            <person name="Martin F."/>
            <person name="Kauserud H."/>
        </authorList>
    </citation>
    <scope>NUCLEOTIDE SEQUENCE</scope>
    <source>
        <strain evidence="1">CBHHK182m</strain>
    </source>
</reference>
<dbReference type="EMBL" id="JARKIB010000007">
    <property type="protein sequence ID" value="KAJ7778094.1"/>
    <property type="molecule type" value="Genomic_DNA"/>
</dbReference>
<comment type="caution">
    <text evidence="1">The sequence shown here is derived from an EMBL/GenBank/DDBJ whole genome shotgun (WGS) entry which is preliminary data.</text>
</comment>
<gene>
    <name evidence="1" type="ORF">B0H16DRAFT_1711628</name>
</gene>
<sequence length="128" mass="14869">MSYRLRLGESALVFFPPQTRDGHDLEESHVVQVMMKIESETRSHAREDVAAYFDAQEEITAAVETILIENLIIPLQSTFKIEGEGYVLVGEKKDWLYGRRLHLKWGDEDVRVCADKWVFYFQTCKVAE</sequence>